<name>A0A061RT77_9CHLO</name>
<evidence type="ECO:0000313" key="1">
    <source>
        <dbReference type="EMBL" id="JAC76072.1"/>
    </source>
</evidence>
<protein>
    <submittedName>
        <fullName evidence="1">Uncharacterized protein</fullName>
    </submittedName>
</protein>
<gene>
    <name evidence="1" type="ORF">TSPGSL018_21252</name>
</gene>
<organism evidence="1">
    <name type="scientific">Tetraselmis sp. GSL018</name>
    <dbReference type="NCBI Taxonomy" id="582737"/>
    <lineage>
        <taxon>Eukaryota</taxon>
        <taxon>Viridiplantae</taxon>
        <taxon>Chlorophyta</taxon>
        <taxon>core chlorophytes</taxon>
        <taxon>Chlorodendrophyceae</taxon>
        <taxon>Chlorodendrales</taxon>
        <taxon>Chlorodendraceae</taxon>
        <taxon>Tetraselmis</taxon>
    </lineage>
</organism>
<proteinExistence type="predicted"/>
<reference evidence="1" key="1">
    <citation type="submission" date="2014-05" db="EMBL/GenBank/DDBJ databases">
        <title>The transcriptome of the halophilic microalga Tetraselmis sp. GSL018 isolated from the Great Salt Lake, Utah.</title>
        <authorList>
            <person name="Jinkerson R.E."/>
            <person name="D'Adamo S."/>
            <person name="Posewitz M.C."/>
        </authorList>
    </citation>
    <scope>NUCLEOTIDE SEQUENCE</scope>
    <source>
        <strain evidence="1">GSL018</strain>
    </source>
</reference>
<feature type="non-terminal residue" evidence="1">
    <location>
        <position position="1"/>
    </location>
</feature>
<accession>A0A061RT77</accession>
<dbReference type="EMBL" id="GBEZ01009521">
    <property type="protein sequence ID" value="JAC76072.1"/>
    <property type="molecule type" value="Transcribed_RNA"/>
</dbReference>
<sequence>SYNRYSLVFFFESLLKSLCNAVHLSIPSSRSRFSARSPSITSQSRQSKHIRTGKCTKNLNKQRFASGLFQHVNLRRI</sequence>
<dbReference type="AlphaFoldDB" id="A0A061RT77"/>